<organism evidence="2 3">
    <name type="scientific">Hoeflea prorocentri</name>
    <dbReference type="NCBI Taxonomy" id="1922333"/>
    <lineage>
        <taxon>Bacteria</taxon>
        <taxon>Pseudomonadati</taxon>
        <taxon>Pseudomonadota</taxon>
        <taxon>Alphaproteobacteria</taxon>
        <taxon>Hyphomicrobiales</taxon>
        <taxon>Rhizobiaceae</taxon>
        <taxon>Hoeflea</taxon>
    </lineage>
</organism>
<reference evidence="2" key="1">
    <citation type="submission" date="2022-11" db="EMBL/GenBank/DDBJ databases">
        <title>Draft genome sequence of Hoeflea poritis E7-10 and Hoeflea prorocentri PM5-8, separated from scleractinian coral Porites lutea and marine dinoflagellate.</title>
        <authorList>
            <person name="Zhang G."/>
            <person name="Wei Q."/>
            <person name="Cai L."/>
        </authorList>
    </citation>
    <scope>NUCLEOTIDE SEQUENCE</scope>
    <source>
        <strain evidence="2">PM5-8</strain>
    </source>
</reference>
<dbReference type="Pfam" id="PF10636">
    <property type="entry name" value="hemP"/>
    <property type="match status" value="1"/>
</dbReference>
<dbReference type="Proteomes" id="UP001151234">
    <property type="component" value="Unassembled WGS sequence"/>
</dbReference>
<evidence type="ECO:0000256" key="1">
    <source>
        <dbReference type="SAM" id="MobiDB-lite"/>
    </source>
</evidence>
<dbReference type="EMBL" id="JAPJZI010000001">
    <property type="protein sequence ID" value="MDA5397479.1"/>
    <property type="molecule type" value="Genomic_DNA"/>
</dbReference>
<dbReference type="InterPro" id="IPR019600">
    <property type="entry name" value="Hemin_uptake_protein_HemP"/>
</dbReference>
<name>A0A9X3ZG03_9HYPH</name>
<evidence type="ECO:0000313" key="3">
    <source>
        <dbReference type="Proteomes" id="UP001151234"/>
    </source>
</evidence>
<dbReference type="RefSeq" id="WP_267988940.1">
    <property type="nucleotide sequence ID" value="NZ_JAPJZI010000001.1"/>
</dbReference>
<gene>
    <name evidence="2" type="primary">hemP</name>
    <name evidence="2" type="ORF">OQ273_02735</name>
</gene>
<dbReference type="Gene3D" id="2.10.70.10">
    <property type="entry name" value="Complement Module, domain 1"/>
    <property type="match status" value="1"/>
</dbReference>
<protein>
    <submittedName>
        <fullName evidence="2">Hemin uptake protein HemP</fullName>
    </submittedName>
</protein>
<comment type="caution">
    <text evidence="2">The sequence shown here is derived from an EMBL/GenBank/DDBJ whole genome shotgun (WGS) entry which is preliminary data.</text>
</comment>
<accession>A0A9X3ZG03</accession>
<feature type="region of interest" description="Disordered" evidence="1">
    <location>
        <begin position="1"/>
        <end position="22"/>
    </location>
</feature>
<keyword evidence="3" id="KW-1185">Reference proteome</keyword>
<sequence>MQQPSWEPKTTRQGEAENSQTAVRTLKSQDLFLGAKELNIDHHGAIYRLKITRHGKLILNK</sequence>
<proteinExistence type="predicted"/>
<dbReference type="AlphaFoldDB" id="A0A9X3ZG03"/>
<evidence type="ECO:0000313" key="2">
    <source>
        <dbReference type="EMBL" id="MDA5397479.1"/>
    </source>
</evidence>